<dbReference type="Gene3D" id="3.10.450.50">
    <property type="match status" value="1"/>
</dbReference>
<dbReference type="STRING" id="464029.SAMN02982989_2519"/>
<evidence type="ECO:0000313" key="2">
    <source>
        <dbReference type="EMBL" id="SMF48214.1"/>
    </source>
</evidence>
<dbReference type="EMBL" id="FXAF01000006">
    <property type="protein sequence ID" value="SMF48214.1"/>
    <property type="molecule type" value="Genomic_DNA"/>
</dbReference>
<dbReference type="InterPro" id="IPR032710">
    <property type="entry name" value="NTF2-like_dom_sf"/>
</dbReference>
<dbReference type="InterPro" id="IPR027843">
    <property type="entry name" value="DUF4440"/>
</dbReference>
<keyword evidence="3" id="KW-1185">Reference proteome</keyword>
<evidence type="ECO:0000313" key="3">
    <source>
        <dbReference type="Proteomes" id="UP000192903"/>
    </source>
</evidence>
<gene>
    <name evidence="2" type="ORF">SAMN02982989_2519</name>
</gene>
<reference evidence="3" key="1">
    <citation type="submission" date="2017-04" db="EMBL/GenBank/DDBJ databases">
        <authorList>
            <person name="Varghese N."/>
            <person name="Submissions S."/>
        </authorList>
    </citation>
    <scope>NUCLEOTIDE SEQUENCE [LARGE SCALE GENOMIC DNA]</scope>
    <source>
        <strain evidence="3">B4P</strain>
    </source>
</reference>
<dbReference type="Proteomes" id="UP000192903">
    <property type="component" value="Unassembled WGS sequence"/>
</dbReference>
<accession>A0A1X7F9U5</accession>
<organism evidence="2 3">
    <name type="scientific">Xaviernesmea oryzae</name>
    <dbReference type="NCBI Taxonomy" id="464029"/>
    <lineage>
        <taxon>Bacteria</taxon>
        <taxon>Pseudomonadati</taxon>
        <taxon>Pseudomonadota</taxon>
        <taxon>Alphaproteobacteria</taxon>
        <taxon>Hyphomicrobiales</taxon>
        <taxon>Rhizobiaceae</taxon>
        <taxon>Rhizobium/Agrobacterium group</taxon>
        <taxon>Xaviernesmea</taxon>
    </lineage>
</organism>
<feature type="domain" description="DUF4440" evidence="1">
    <location>
        <begin position="39"/>
        <end position="124"/>
    </location>
</feature>
<sequence>MPANVKAKDKMADPSIETVLEQLAAREPIFHRREFGTSREALEAMTDEGFWEIGASGRVYGRDFVIDNLIERYRDPEPHDWPCHDFTISRLADGLYRLSYILEEPGRRTRRTTLWRNTPEGWKILFHQGTVIV</sequence>
<dbReference type="Pfam" id="PF14534">
    <property type="entry name" value="DUF4440"/>
    <property type="match status" value="1"/>
</dbReference>
<proteinExistence type="predicted"/>
<dbReference type="SUPFAM" id="SSF54427">
    <property type="entry name" value="NTF2-like"/>
    <property type="match status" value="1"/>
</dbReference>
<evidence type="ECO:0000259" key="1">
    <source>
        <dbReference type="Pfam" id="PF14534"/>
    </source>
</evidence>
<protein>
    <recommendedName>
        <fullName evidence="1">DUF4440 domain-containing protein</fullName>
    </recommendedName>
</protein>
<name>A0A1X7F9U5_9HYPH</name>
<dbReference type="AlphaFoldDB" id="A0A1X7F9U5"/>